<name>A0A1G2CXZ7_9BACT</name>
<gene>
    <name evidence="1" type="ORF">A2845_00415</name>
</gene>
<accession>A0A1G2CXZ7</accession>
<dbReference type="InterPro" id="IPR038735">
    <property type="entry name" value="MSMEG_1276-like_NTP-PPase_dom"/>
</dbReference>
<dbReference type="AlphaFoldDB" id="A0A1G2CXZ7"/>
<dbReference type="EMBL" id="MHLI01000004">
    <property type="protein sequence ID" value="OGZ06255.1"/>
    <property type="molecule type" value="Genomic_DNA"/>
</dbReference>
<organism evidence="1 2">
    <name type="scientific">Candidatus Lloydbacteria bacterium RIFCSPHIGHO2_01_FULL_49_22</name>
    <dbReference type="NCBI Taxonomy" id="1798658"/>
    <lineage>
        <taxon>Bacteria</taxon>
        <taxon>Candidatus Lloydiibacteriota</taxon>
    </lineage>
</organism>
<proteinExistence type="predicted"/>
<evidence type="ECO:0000313" key="1">
    <source>
        <dbReference type="EMBL" id="OGZ06255.1"/>
    </source>
</evidence>
<dbReference type="Proteomes" id="UP000177122">
    <property type="component" value="Unassembled WGS sequence"/>
</dbReference>
<comment type="caution">
    <text evidence="1">The sequence shown here is derived from an EMBL/GenBank/DDBJ whole genome shotgun (WGS) entry which is preliminary data.</text>
</comment>
<dbReference type="CDD" id="cd11532">
    <property type="entry name" value="NTP-PPase_COG4997"/>
    <property type="match status" value="1"/>
</dbReference>
<reference evidence="1 2" key="1">
    <citation type="journal article" date="2016" name="Nat. Commun.">
        <title>Thousands of microbial genomes shed light on interconnected biogeochemical processes in an aquifer system.</title>
        <authorList>
            <person name="Anantharaman K."/>
            <person name="Brown C.T."/>
            <person name="Hug L.A."/>
            <person name="Sharon I."/>
            <person name="Castelle C.J."/>
            <person name="Probst A.J."/>
            <person name="Thomas B.C."/>
            <person name="Singh A."/>
            <person name="Wilkins M.J."/>
            <person name="Karaoz U."/>
            <person name="Brodie E.L."/>
            <person name="Williams K.H."/>
            <person name="Hubbard S.S."/>
            <person name="Banfield J.F."/>
        </authorList>
    </citation>
    <scope>NUCLEOTIDE SEQUENCE [LARGE SCALE GENOMIC DNA]</scope>
</reference>
<evidence type="ECO:0008006" key="3">
    <source>
        <dbReference type="Google" id="ProtNLM"/>
    </source>
</evidence>
<protein>
    <recommendedName>
        <fullName evidence="3">Phosphoribosyl-ATP pyrophosphohydrolase</fullName>
    </recommendedName>
</protein>
<sequence>MKFHMKLIRDKIPGIAHAKGEQLQCHKADPAEYRYHLREKILEEVHEFRESGEAEELADILEVVRAIANERGLSMRNLYLLRDKKRRARGGFDGRIIWQNE</sequence>
<evidence type="ECO:0000313" key="2">
    <source>
        <dbReference type="Proteomes" id="UP000177122"/>
    </source>
</evidence>